<accession>A0A183IFT6</accession>
<keyword evidence="10" id="KW-0276">Fatty acid metabolism</keyword>
<evidence type="ECO:0000256" key="10">
    <source>
        <dbReference type="ARBA" id="ARBA00022832"/>
    </source>
</evidence>
<keyword evidence="14" id="KW-0496">Mitochondrion</keyword>
<comment type="cofactor">
    <cofactor evidence="1 17">
        <name>FAD</name>
        <dbReference type="ChEBI" id="CHEBI:57692"/>
    </cofactor>
</comment>
<dbReference type="Pfam" id="PF02771">
    <property type="entry name" value="Acyl-CoA_dh_N"/>
    <property type="match status" value="1"/>
</dbReference>
<evidence type="ECO:0000259" key="18">
    <source>
        <dbReference type="Pfam" id="PF00441"/>
    </source>
</evidence>
<dbReference type="InterPro" id="IPR037069">
    <property type="entry name" value="AcylCoA_DH/ox_N_sf"/>
</dbReference>
<dbReference type="AlphaFoldDB" id="A0A183IFT6"/>
<dbReference type="InterPro" id="IPR036250">
    <property type="entry name" value="AcylCo_DH-like_C"/>
</dbReference>
<feature type="domain" description="Acyl-CoA dehydrogenase/oxidase N-terminal" evidence="20">
    <location>
        <begin position="35"/>
        <end position="143"/>
    </location>
</feature>
<dbReference type="InterPro" id="IPR046373">
    <property type="entry name" value="Acyl-CoA_Oxase/DH_mid-dom_sf"/>
</dbReference>
<keyword evidence="9 17" id="KW-0274">FAD</keyword>
<dbReference type="GO" id="GO:0005759">
    <property type="term" value="C:mitochondrial matrix"/>
    <property type="evidence" value="ECO:0007669"/>
    <property type="project" value="UniProtKB-SubCell"/>
</dbReference>
<comment type="similarity">
    <text evidence="4 17">Belongs to the acyl-CoA dehydrogenase family.</text>
</comment>
<dbReference type="Gene3D" id="1.20.140.10">
    <property type="entry name" value="Butyryl-CoA Dehydrogenase, subunit A, domain 3"/>
    <property type="match status" value="1"/>
</dbReference>
<evidence type="ECO:0000256" key="7">
    <source>
        <dbReference type="ARBA" id="ARBA00019125"/>
    </source>
</evidence>
<evidence type="ECO:0000256" key="8">
    <source>
        <dbReference type="ARBA" id="ARBA00022630"/>
    </source>
</evidence>
<dbReference type="GO" id="GO:0050660">
    <property type="term" value="F:flavin adenine dinucleotide binding"/>
    <property type="evidence" value="ECO:0007669"/>
    <property type="project" value="InterPro"/>
</dbReference>
<sequence length="419" mass="45325">MLPRLSYLSVRRVSAAASSILKDVAPSVSLFDLPEETKSYQDLALKFAQEEIIPKAAYHDRTGEFPWDLIKKAWKLGLINTAIPQKYGGVELDILSTAVVGEAMSYGCTGISTAIMASGLAAAPVIISGTEAQKKKFLGRLTSEPTVAAYCTTEPGAGSDVAGIKTKLTKKGDSYVLNGQKMWITNGGHANWFFVLARSDPDPKVPTGKAFTAVIVDGDQKGIVRGKKELNMGQRCSDTRAIFFEDVEVPKENVLGEEGKGFKIAMQAFDTTRPMVAAGALGLSWRCLAEATKYALERKAFGVPIVQHEAVAFMLAEMAIGIETGRLMVYKAASEIMQGRLSSYYSSIAKAYTADIANKCATDAVQIFGGNGFNSEYPVEKLMRDAKIYQIYEGTSQIQRIVIARHIVKTMLGTGGVIQ</sequence>
<dbReference type="FunFam" id="2.40.110.10:FF:000007">
    <property type="entry name" value="Medium-chain specific acyl-CoA dehydrogenase, mitochondrial"/>
    <property type="match status" value="1"/>
</dbReference>
<dbReference type="InterPro" id="IPR006089">
    <property type="entry name" value="Acyl-CoA_DH_CS"/>
</dbReference>
<evidence type="ECO:0000259" key="20">
    <source>
        <dbReference type="Pfam" id="PF02771"/>
    </source>
</evidence>
<dbReference type="InterPro" id="IPR013786">
    <property type="entry name" value="AcylCoA_DH/ox_N"/>
</dbReference>
<name>A0A183IFT6_9BILA</name>
<feature type="domain" description="Acyl-CoA dehydrogenase/oxidase C-terminal" evidence="18">
    <location>
        <begin position="259"/>
        <end position="407"/>
    </location>
</feature>
<dbReference type="Pfam" id="PF00441">
    <property type="entry name" value="Acyl-CoA_dh_1"/>
    <property type="match status" value="1"/>
</dbReference>
<evidence type="ECO:0000256" key="15">
    <source>
        <dbReference type="ARBA" id="ARBA00047882"/>
    </source>
</evidence>
<evidence type="ECO:0000313" key="21">
    <source>
        <dbReference type="EMBL" id="VDO97766.1"/>
    </source>
</evidence>
<gene>
    <name evidence="21" type="ORF">SBAD_LOCUS2480</name>
</gene>
<dbReference type="Gene3D" id="1.10.540.10">
    <property type="entry name" value="Acyl-CoA dehydrogenase/oxidase, N-terminal domain"/>
    <property type="match status" value="1"/>
</dbReference>
<evidence type="ECO:0000256" key="12">
    <source>
        <dbReference type="ARBA" id="ARBA00023002"/>
    </source>
</evidence>
<dbReference type="InterPro" id="IPR006091">
    <property type="entry name" value="Acyl-CoA_Oxase/DH_mid-dom"/>
</dbReference>
<evidence type="ECO:0000256" key="5">
    <source>
        <dbReference type="ARBA" id="ARBA00011881"/>
    </source>
</evidence>
<keyword evidence="13" id="KW-0443">Lipid metabolism</keyword>
<evidence type="ECO:0000256" key="11">
    <source>
        <dbReference type="ARBA" id="ARBA00022946"/>
    </source>
</evidence>
<dbReference type="PIRSF" id="PIRSF016578">
    <property type="entry name" value="HsaA"/>
    <property type="match status" value="1"/>
</dbReference>
<comment type="subunit">
    <text evidence="5">Homotetramer.</text>
</comment>
<evidence type="ECO:0000256" key="13">
    <source>
        <dbReference type="ARBA" id="ARBA00023098"/>
    </source>
</evidence>
<comment type="pathway">
    <text evidence="3">Lipid metabolism; mitochondrial fatty acid beta-oxidation.</text>
</comment>
<dbReference type="EC" id="1.3.8.7" evidence="6"/>
<dbReference type="Pfam" id="PF02770">
    <property type="entry name" value="Acyl-CoA_dh_M"/>
    <property type="match status" value="1"/>
</dbReference>
<evidence type="ECO:0000256" key="3">
    <source>
        <dbReference type="ARBA" id="ARBA00005198"/>
    </source>
</evidence>
<comment type="subcellular location">
    <subcellularLocation>
        <location evidence="2">Mitochondrion matrix</location>
    </subcellularLocation>
</comment>
<evidence type="ECO:0000313" key="22">
    <source>
        <dbReference type="Proteomes" id="UP000270296"/>
    </source>
</evidence>
<dbReference type="WBParaSite" id="SBAD_0000260101-mRNA-1">
    <property type="protein sequence ID" value="SBAD_0000260101-mRNA-1"/>
    <property type="gene ID" value="SBAD_0000260101"/>
</dbReference>
<evidence type="ECO:0000256" key="17">
    <source>
        <dbReference type="RuleBase" id="RU362125"/>
    </source>
</evidence>
<keyword evidence="12 17" id="KW-0560">Oxidoreductase</keyword>
<feature type="domain" description="Acyl-CoA oxidase/dehydrogenase middle" evidence="19">
    <location>
        <begin position="149"/>
        <end position="247"/>
    </location>
</feature>
<dbReference type="Gene3D" id="2.40.110.10">
    <property type="entry name" value="Butyryl-CoA Dehydrogenase, subunit A, domain 2"/>
    <property type="match status" value="1"/>
</dbReference>
<evidence type="ECO:0000256" key="1">
    <source>
        <dbReference type="ARBA" id="ARBA00001974"/>
    </source>
</evidence>
<reference evidence="21 22" key="2">
    <citation type="submission" date="2018-11" db="EMBL/GenBank/DDBJ databases">
        <authorList>
            <consortium name="Pathogen Informatics"/>
        </authorList>
    </citation>
    <scope>NUCLEOTIDE SEQUENCE [LARGE SCALE GENOMIC DNA]</scope>
</reference>
<dbReference type="EMBL" id="UZAM01007246">
    <property type="protein sequence ID" value="VDO97766.1"/>
    <property type="molecule type" value="Genomic_DNA"/>
</dbReference>
<dbReference type="SUPFAM" id="SSF47203">
    <property type="entry name" value="Acyl-CoA dehydrogenase C-terminal domain-like"/>
    <property type="match status" value="1"/>
</dbReference>
<dbReference type="PROSITE" id="PS00073">
    <property type="entry name" value="ACYL_COA_DH_2"/>
    <property type="match status" value="1"/>
</dbReference>
<evidence type="ECO:0000256" key="2">
    <source>
        <dbReference type="ARBA" id="ARBA00004305"/>
    </source>
</evidence>
<reference evidence="23" key="1">
    <citation type="submission" date="2016-06" db="UniProtKB">
        <authorList>
            <consortium name="WormBaseParasite"/>
        </authorList>
    </citation>
    <scope>IDENTIFICATION</scope>
</reference>
<evidence type="ECO:0000256" key="6">
    <source>
        <dbReference type="ARBA" id="ARBA00012033"/>
    </source>
</evidence>
<keyword evidence="8 17" id="KW-0285">Flavoprotein</keyword>
<evidence type="ECO:0000256" key="16">
    <source>
        <dbReference type="ARBA" id="ARBA00059733"/>
    </source>
</evidence>
<dbReference type="PANTHER" id="PTHR48083">
    <property type="entry name" value="MEDIUM-CHAIN SPECIFIC ACYL-COA DEHYDROGENASE, MITOCHONDRIAL-RELATED"/>
    <property type="match status" value="1"/>
</dbReference>
<evidence type="ECO:0000313" key="23">
    <source>
        <dbReference type="WBParaSite" id="SBAD_0000260101-mRNA-1"/>
    </source>
</evidence>
<comment type="function">
    <text evidence="16">This enzyme is specific for acyl chain lengths of 4 to 16.</text>
</comment>
<evidence type="ECO:0000259" key="19">
    <source>
        <dbReference type="Pfam" id="PF02770"/>
    </source>
</evidence>
<dbReference type="InterPro" id="IPR009100">
    <property type="entry name" value="AcylCoA_DH/oxidase_NM_dom_sf"/>
</dbReference>
<evidence type="ECO:0000256" key="4">
    <source>
        <dbReference type="ARBA" id="ARBA00009347"/>
    </source>
</evidence>
<dbReference type="InterPro" id="IPR009075">
    <property type="entry name" value="AcylCo_DH/oxidase_C"/>
</dbReference>
<dbReference type="InterPro" id="IPR050741">
    <property type="entry name" value="Acyl-CoA_dehydrogenase"/>
</dbReference>
<dbReference type="FunFam" id="1.10.540.10:FF:000010">
    <property type="entry name" value="Medium-chain specific acyl-CoA dehydrogenase, mitochondrial"/>
    <property type="match status" value="1"/>
</dbReference>
<evidence type="ECO:0000256" key="9">
    <source>
        <dbReference type="ARBA" id="ARBA00022827"/>
    </source>
</evidence>
<comment type="catalytic activity">
    <reaction evidence="15">
        <text>a medium-chain 2,3-saturated fatty acyl-CoA + oxidized [electron-transfer flavoprotein] + H(+) = a medium-chain (2E)-enoyl-CoA + reduced [electron-transfer flavoprotein]</text>
        <dbReference type="Rhea" id="RHEA:14477"/>
        <dbReference type="Rhea" id="RHEA-COMP:10685"/>
        <dbReference type="Rhea" id="RHEA-COMP:10686"/>
        <dbReference type="ChEBI" id="CHEBI:15378"/>
        <dbReference type="ChEBI" id="CHEBI:57692"/>
        <dbReference type="ChEBI" id="CHEBI:58307"/>
        <dbReference type="ChEBI" id="CHEBI:83723"/>
        <dbReference type="ChEBI" id="CHEBI:83726"/>
        <dbReference type="EC" id="1.3.8.7"/>
    </reaction>
</comment>
<protein>
    <recommendedName>
        <fullName evidence="7">Medium-chain specific acyl-CoA dehydrogenase, mitochondrial</fullName>
        <ecNumber evidence="6">1.3.8.7</ecNumber>
    </recommendedName>
</protein>
<proteinExistence type="inferred from homology"/>
<keyword evidence="22" id="KW-1185">Reference proteome</keyword>
<dbReference type="SUPFAM" id="SSF56645">
    <property type="entry name" value="Acyl-CoA dehydrogenase NM domain-like"/>
    <property type="match status" value="1"/>
</dbReference>
<dbReference type="Proteomes" id="UP000270296">
    <property type="component" value="Unassembled WGS sequence"/>
</dbReference>
<dbReference type="OrthoDB" id="434771at2759"/>
<evidence type="ECO:0000256" key="14">
    <source>
        <dbReference type="ARBA" id="ARBA00023128"/>
    </source>
</evidence>
<organism evidence="23">
    <name type="scientific">Soboliphyme baturini</name>
    <dbReference type="NCBI Taxonomy" id="241478"/>
    <lineage>
        <taxon>Eukaryota</taxon>
        <taxon>Metazoa</taxon>
        <taxon>Ecdysozoa</taxon>
        <taxon>Nematoda</taxon>
        <taxon>Enoplea</taxon>
        <taxon>Dorylaimia</taxon>
        <taxon>Dioctophymatida</taxon>
        <taxon>Dioctophymatoidea</taxon>
        <taxon>Soboliphymatidae</taxon>
        <taxon>Soboliphyme</taxon>
    </lineage>
</organism>
<dbReference type="PANTHER" id="PTHR48083:SF2">
    <property type="entry name" value="MEDIUM-CHAIN SPECIFIC ACYL-COA DEHYDROGENASE, MITOCHONDRIAL"/>
    <property type="match status" value="1"/>
</dbReference>
<dbReference type="GO" id="GO:0051793">
    <property type="term" value="P:medium-chain fatty acid catabolic process"/>
    <property type="evidence" value="ECO:0007669"/>
    <property type="project" value="TreeGrafter"/>
</dbReference>
<dbReference type="GO" id="GO:0070991">
    <property type="term" value="F:medium-chain fatty acyl-CoA dehydrogenase activity"/>
    <property type="evidence" value="ECO:0007669"/>
    <property type="project" value="UniProtKB-EC"/>
</dbReference>
<dbReference type="FunFam" id="1.20.140.10:FF:000011">
    <property type="entry name" value="Medium-chain specific acyl-CoA dehydrogenase, mitochondrial"/>
    <property type="match status" value="1"/>
</dbReference>
<keyword evidence="11" id="KW-0809">Transit peptide</keyword>